<name>A0A4D8R2V9_AZOBR</name>
<proteinExistence type="predicted"/>
<reference evidence="1 2" key="1">
    <citation type="submission" date="2018-09" db="EMBL/GenBank/DDBJ databases">
        <title>Whole genome based analysis of evolution and adaptive divergence in Indian and Brazilian strains of Azospirillum brasilense.</title>
        <authorList>
            <person name="Singh C."/>
            <person name="Tripathi A.K."/>
        </authorList>
    </citation>
    <scope>NUCLEOTIDE SEQUENCE [LARGE SCALE GENOMIC DNA]</scope>
    <source>
        <strain evidence="1 2">MTCC4039</strain>
        <plasmid evidence="1 2">p1</plasmid>
    </source>
</reference>
<dbReference type="EMBL" id="CP032346">
    <property type="protein sequence ID" value="QCO16977.1"/>
    <property type="molecule type" value="Genomic_DNA"/>
</dbReference>
<keyword evidence="1" id="KW-0614">Plasmid</keyword>
<dbReference type="AlphaFoldDB" id="A0A4D8R2V9"/>
<accession>A0A4D8R2V9</accession>
<geneLocation type="plasmid" evidence="1">
    <name>p1</name>
</geneLocation>
<dbReference type="Proteomes" id="UP000298693">
    <property type="component" value="Plasmid p1"/>
</dbReference>
<evidence type="ECO:0000313" key="1">
    <source>
        <dbReference type="EMBL" id="QCO16977.1"/>
    </source>
</evidence>
<organism evidence="1 2">
    <name type="scientific">Azospirillum brasilense</name>
    <dbReference type="NCBI Taxonomy" id="192"/>
    <lineage>
        <taxon>Bacteria</taxon>
        <taxon>Pseudomonadati</taxon>
        <taxon>Pseudomonadota</taxon>
        <taxon>Alphaproteobacteria</taxon>
        <taxon>Rhodospirillales</taxon>
        <taxon>Azospirillaceae</taxon>
        <taxon>Azospirillum</taxon>
    </lineage>
</organism>
<evidence type="ECO:0000313" key="2">
    <source>
        <dbReference type="Proteomes" id="UP000298693"/>
    </source>
</evidence>
<protein>
    <submittedName>
        <fullName evidence="1">Uncharacterized protein</fullName>
    </submittedName>
</protein>
<sequence>MSAAAVLPIAIPLPSPADVAAALKDLFKDMLRLSGLGDPLAAVLGRDCIAEVARVPRSVGIAQPGWRRAWRAVPQTAETEPVVQALGNLVGLEADQGFNVFAQHEASGTVVGEQTLVMTLVGPVLRRMGWQAADYSPRLDDGSRPDGLLRPVAFEFKRPAPAYDCISAANSHRAYATVADQILHYLRHEGVECVIYSNGRFWWRLEEDAITGRLYVLRFNLHDVVMKHRRNVWHRSLVGWPPPARNAGMENFIRAFHASAFAPDNSATIEAHPGLPQMFPGVGPVWVKDLKADFGSV</sequence>
<dbReference type="RefSeq" id="WP_137141141.1">
    <property type="nucleotide sequence ID" value="NZ_CP032346.1"/>
</dbReference>
<gene>
    <name evidence="1" type="ORF">D3869_16935</name>
</gene>